<sequence length="74" mass="8409">MKVGLLKVEGWFVEGWFVEGWFVEGWFVEGLRFKVIPILSTHTATHLPISPSPHLPISPSPHTLTLFPVPYLIQ</sequence>
<protein>
    <submittedName>
        <fullName evidence="1">Uncharacterized protein</fullName>
    </submittedName>
</protein>
<evidence type="ECO:0000313" key="1">
    <source>
        <dbReference type="EMBL" id="AOY81070.1"/>
    </source>
</evidence>
<evidence type="ECO:0000313" key="2">
    <source>
        <dbReference type="Proteomes" id="UP000176944"/>
    </source>
</evidence>
<dbReference type="EMBL" id="CP017708">
    <property type="protein sequence ID" value="AOY81070.1"/>
    <property type="molecule type" value="Genomic_DNA"/>
</dbReference>
<dbReference type="AlphaFoldDB" id="A0A1D9G0W9"/>
<dbReference type="Proteomes" id="UP000176944">
    <property type="component" value="Chromosome"/>
</dbReference>
<organism evidence="1 2">
    <name type="scientific">Moorena producens (strain JHB)</name>
    <dbReference type="NCBI Taxonomy" id="1454205"/>
    <lineage>
        <taxon>Bacteria</taxon>
        <taxon>Bacillati</taxon>
        <taxon>Cyanobacteriota</taxon>
        <taxon>Cyanophyceae</taxon>
        <taxon>Coleofasciculales</taxon>
        <taxon>Coleofasciculaceae</taxon>
        <taxon>Moorena</taxon>
    </lineage>
</organism>
<gene>
    <name evidence="1" type="ORF">BJP36_15350</name>
</gene>
<reference evidence="2" key="1">
    <citation type="submission" date="2016-10" db="EMBL/GenBank/DDBJ databases">
        <title>Comparative genomics uncovers the prolific and rare metabolic potential of the cyanobacterial genus Moorea.</title>
        <authorList>
            <person name="Leao T."/>
            <person name="Castelao G."/>
            <person name="Korobeynikov A."/>
            <person name="Monroe E.A."/>
            <person name="Podell S."/>
            <person name="Glukhov E."/>
            <person name="Allen E."/>
            <person name="Gerwick W.H."/>
            <person name="Gerwick L."/>
        </authorList>
    </citation>
    <scope>NUCLEOTIDE SEQUENCE [LARGE SCALE GENOMIC DNA]</scope>
    <source>
        <strain evidence="2">JHB</strain>
    </source>
</reference>
<accession>A0A1D9G0W9</accession>
<proteinExistence type="predicted"/>
<name>A0A1D9G0W9_MOOP1</name>